<sequence>MSAAPLAGSASEAPSNLLHVQFKNPEYLSFLTHLHTTGQLPPSSNTSSAPFDPAHPLNEQNVMGYFATSPFFDRRSNNEQIRMQNIANGLQNITGGMGAKQEEQELKRFTGLEFVLVHARSPSCFVVQKRWRTSPTETTPLAAYYIINDSIYQAPDLYSILATRLQSTVYGLRTSLSAQRGAKPSFDPRRGHHGRFIIPDPTTSVTSGKKSTITRKVGKHDTQFSSCSSDDDDDDEIPNREDQKGMQSEQDISVAQQQNSVATKRVRRF</sequence>
<dbReference type="Proteomes" id="UP001294444">
    <property type="component" value="Unassembled WGS sequence"/>
</dbReference>
<dbReference type="GO" id="GO:0003712">
    <property type="term" value="F:transcription coregulator activity"/>
    <property type="evidence" value="ECO:0007669"/>
    <property type="project" value="InterPro"/>
</dbReference>
<comment type="caution">
    <text evidence="10">The sequence shown here is derived from an EMBL/GenBank/DDBJ whole genome shotgun (WGS) entry which is preliminary data.</text>
</comment>
<accession>A0AAJ4XGQ9</accession>
<dbReference type="InterPro" id="IPR007018">
    <property type="entry name" value="Mediator_Med6"/>
</dbReference>
<dbReference type="PANTHER" id="PTHR13104">
    <property type="entry name" value="MED-6-RELATED"/>
    <property type="match status" value="1"/>
</dbReference>
<evidence type="ECO:0000256" key="2">
    <source>
        <dbReference type="ARBA" id="ARBA00007526"/>
    </source>
</evidence>
<keyword evidence="6 8" id="KW-0539">Nucleus</keyword>
<comment type="subcellular location">
    <subcellularLocation>
        <location evidence="1 8">Nucleus</location>
    </subcellularLocation>
</comment>
<evidence type="ECO:0000256" key="9">
    <source>
        <dbReference type="SAM" id="MobiDB-lite"/>
    </source>
</evidence>
<evidence type="ECO:0000313" key="10">
    <source>
        <dbReference type="EMBL" id="SNX81843.1"/>
    </source>
</evidence>
<feature type="region of interest" description="Disordered" evidence="9">
    <location>
        <begin position="177"/>
        <end position="269"/>
    </location>
</feature>
<feature type="compositionally biased region" description="Polar residues" evidence="9">
    <location>
        <begin position="245"/>
        <end position="262"/>
    </location>
</feature>
<dbReference type="Pfam" id="PF04934">
    <property type="entry name" value="Med6"/>
    <property type="match status" value="1"/>
</dbReference>
<dbReference type="EMBL" id="OAPG01000001">
    <property type="protein sequence ID" value="SNX81843.1"/>
    <property type="molecule type" value="Genomic_DNA"/>
</dbReference>
<evidence type="ECO:0000256" key="8">
    <source>
        <dbReference type="RuleBase" id="RU364143"/>
    </source>
</evidence>
<comment type="function">
    <text evidence="8">Component of the Mediator complex, a coactivator involved in the regulated transcription of nearly all RNA polymerase II-dependent genes. Mediator functions as a bridge to convey information from gene-specific regulatory proteins to the basal RNA polymerase II transcription machinery. Mediator is recruited to promoters by direct interactions with regulatory proteins and serves as a scaffold for the assembly of a functional preinitiation complex with RNA polymerase II and the general transcription factors.</text>
</comment>
<evidence type="ECO:0000256" key="7">
    <source>
        <dbReference type="ARBA" id="ARBA00031259"/>
    </source>
</evidence>
<evidence type="ECO:0000256" key="3">
    <source>
        <dbReference type="ARBA" id="ARBA00020634"/>
    </source>
</evidence>
<dbReference type="AlphaFoldDB" id="A0AAJ4XGQ9"/>
<protein>
    <recommendedName>
        <fullName evidence="3 8">Mediator of RNA polymerase II transcription subunit 6</fullName>
    </recommendedName>
    <alternativeName>
        <fullName evidence="7 8">Mediator complex subunit 6</fullName>
    </alternativeName>
</protein>
<dbReference type="InterPro" id="IPR038566">
    <property type="entry name" value="Mediator_Med6_sf"/>
</dbReference>
<keyword evidence="5 8" id="KW-0804">Transcription</keyword>
<comment type="subunit">
    <text evidence="8">Component of the Mediator complex.</text>
</comment>
<reference evidence="10" key="1">
    <citation type="submission" date="2023-10" db="EMBL/GenBank/DDBJ databases">
        <authorList>
            <person name="Guldener U."/>
        </authorList>
    </citation>
    <scope>NUCLEOTIDE SEQUENCE</scope>
    <source>
        <strain evidence="10">Mp4</strain>
    </source>
</reference>
<evidence type="ECO:0000256" key="1">
    <source>
        <dbReference type="ARBA" id="ARBA00004123"/>
    </source>
</evidence>
<dbReference type="GO" id="GO:0016592">
    <property type="term" value="C:mediator complex"/>
    <property type="evidence" value="ECO:0007669"/>
    <property type="project" value="InterPro"/>
</dbReference>
<evidence type="ECO:0000313" key="11">
    <source>
        <dbReference type="Proteomes" id="UP001294444"/>
    </source>
</evidence>
<name>A0AAJ4XGQ9_9BASI</name>
<keyword evidence="4 8" id="KW-0805">Transcription regulation</keyword>
<evidence type="ECO:0000256" key="4">
    <source>
        <dbReference type="ARBA" id="ARBA00023015"/>
    </source>
</evidence>
<dbReference type="GO" id="GO:0006357">
    <property type="term" value="P:regulation of transcription by RNA polymerase II"/>
    <property type="evidence" value="ECO:0007669"/>
    <property type="project" value="InterPro"/>
</dbReference>
<organism evidence="10 11">
    <name type="scientific">Melanopsichium pennsylvanicum</name>
    <dbReference type="NCBI Taxonomy" id="63383"/>
    <lineage>
        <taxon>Eukaryota</taxon>
        <taxon>Fungi</taxon>
        <taxon>Dikarya</taxon>
        <taxon>Basidiomycota</taxon>
        <taxon>Ustilaginomycotina</taxon>
        <taxon>Ustilaginomycetes</taxon>
        <taxon>Ustilaginales</taxon>
        <taxon>Ustilaginaceae</taxon>
        <taxon>Melanopsichium</taxon>
    </lineage>
</organism>
<gene>
    <name evidence="8" type="primary">MED6</name>
    <name evidence="10" type="ORF">MEPE_00548</name>
</gene>
<keyword evidence="11" id="KW-1185">Reference proteome</keyword>
<keyword evidence="8" id="KW-0010">Activator</keyword>
<proteinExistence type="inferred from homology"/>
<evidence type="ECO:0000256" key="6">
    <source>
        <dbReference type="ARBA" id="ARBA00023242"/>
    </source>
</evidence>
<feature type="compositionally biased region" description="Polar residues" evidence="9">
    <location>
        <begin position="201"/>
        <end position="211"/>
    </location>
</feature>
<comment type="similarity">
    <text evidence="2 8">Belongs to the Mediator complex subunit 6 family.</text>
</comment>
<dbReference type="Gene3D" id="3.10.450.580">
    <property type="entry name" value="Mediator complex, subunit Med6"/>
    <property type="match status" value="1"/>
</dbReference>
<evidence type="ECO:0000256" key="5">
    <source>
        <dbReference type="ARBA" id="ARBA00023163"/>
    </source>
</evidence>